<dbReference type="STRING" id="1903179.BI347_08080"/>
<accession>A0A1S1X1R2</accession>
<dbReference type="Gene3D" id="3.20.20.60">
    <property type="entry name" value="Phosphoenolpyruvate-binding domains"/>
    <property type="match status" value="1"/>
</dbReference>
<dbReference type="SUPFAM" id="SSF51621">
    <property type="entry name" value="Phosphoenolpyruvate/pyruvate domain"/>
    <property type="match status" value="1"/>
</dbReference>
<protein>
    <recommendedName>
        <fullName evidence="3">Carboxyvinyl-carboxyphosphonate phosphorylmutase</fullName>
    </recommendedName>
</protein>
<reference evidence="1 2" key="1">
    <citation type="submission" date="2016-09" db="EMBL/GenBank/DDBJ databases">
        <title>Chromobacterium muskegensis sp. nov., an insecticidal bacterium isolated from Sphagnum bogs.</title>
        <authorList>
            <person name="Sparks M.E."/>
            <person name="Blackburn M.B."/>
            <person name="Gundersen-Rindal D.E."/>
            <person name="Mitchell A."/>
            <person name="Farrar R."/>
            <person name="Kuhar D."/>
        </authorList>
    </citation>
    <scope>NUCLEOTIDE SEQUENCE [LARGE SCALE GENOMIC DNA]</scope>
    <source>
        <strain evidence="1 2">37-2</strain>
    </source>
</reference>
<dbReference type="AlphaFoldDB" id="A0A1S1X1R2"/>
<dbReference type="PANTHER" id="PTHR42905">
    <property type="entry name" value="PHOSPHOENOLPYRUVATE CARBOXYLASE"/>
    <property type="match status" value="1"/>
</dbReference>
<dbReference type="Proteomes" id="UP000180088">
    <property type="component" value="Unassembled WGS sequence"/>
</dbReference>
<sequence length="291" mass="30088">MLALSIPTATERIMAAAIQQFHHFRQLNRQGRLLLANAWDCASARLFAAAGLPAIGTTSGGIAYARGYRDAQHIGREAMLREIAAIAQCVKLPLSADIEAGYGLNPEEVALTVRGALAAGAVGVNLEDNGHGLLTQPLFDIAAQAARLAAARQAADQAGLPLWINARVDTWLLGLGRDEEDRLAQTVARGNAYLAAGADMVFVPGLTDAALAARLAAALSGPLNLMALPGVAGAEAWFAAGASRVSLGVGPMLASMGLVRDMACEAVQGAWPTMATRCYGFAEAEALFAAG</sequence>
<dbReference type="EMBL" id="MKCS01000001">
    <property type="protein sequence ID" value="OHX13474.1"/>
    <property type="molecule type" value="Genomic_DNA"/>
</dbReference>
<dbReference type="InterPro" id="IPR040442">
    <property type="entry name" value="Pyrv_kinase-like_dom_sf"/>
</dbReference>
<dbReference type="CDD" id="cd00377">
    <property type="entry name" value="ICL_PEPM"/>
    <property type="match status" value="1"/>
</dbReference>
<comment type="caution">
    <text evidence="1">The sequence shown here is derived from an EMBL/GenBank/DDBJ whole genome shotgun (WGS) entry which is preliminary data.</text>
</comment>
<dbReference type="Pfam" id="PF13714">
    <property type="entry name" value="PEP_mutase"/>
    <property type="match status" value="1"/>
</dbReference>
<evidence type="ECO:0000313" key="2">
    <source>
        <dbReference type="Proteomes" id="UP000180088"/>
    </source>
</evidence>
<evidence type="ECO:0000313" key="1">
    <source>
        <dbReference type="EMBL" id="OHX13474.1"/>
    </source>
</evidence>
<gene>
    <name evidence="1" type="ORF">BI347_08080</name>
</gene>
<name>A0A1S1X1R2_9NEIS</name>
<dbReference type="InterPro" id="IPR039556">
    <property type="entry name" value="ICL/PEPM"/>
</dbReference>
<dbReference type="PANTHER" id="PTHR42905:SF16">
    <property type="entry name" value="CARBOXYPHOSPHONOENOLPYRUVATE PHOSPHONOMUTASE-LIKE PROTEIN (AFU_ORTHOLOGUE AFUA_5G07230)"/>
    <property type="match status" value="1"/>
</dbReference>
<dbReference type="Gene3D" id="6.10.250.510">
    <property type="match status" value="1"/>
</dbReference>
<dbReference type="InterPro" id="IPR015813">
    <property type="entry name" value="Pyrv/PenolPyrv_kinase-like_dom"/>
</dbReference>
<evidence type="ECO:0008006" key="3">
    <source>
        <dbReference type="Google" id="ProtNLM"/>
    </source>
</evidence>
<organism evidence="1 2">
    <name type="scientific">Chromobacterium sphagni</name>
    <dbReference type="NCBI Taxonomy" id="1903179"/>
    <lineage>
        <taxon>Bacteria</taxon>
        <taxon>Pseudomonadati</taxon>
        <taxon>Pseudomonadota</taxon>
        <taxon>Betaproteobacteria</taxon>
        <taxon>Neisseriales</taxon>
        <taxon>Chromobacteriaceae</taxon>
        <taxon>Chromobacterium</taxon>
    </lineage>
</organism>
<proteinExistence type="predicted"/>
<dbReference type="GO" id="GO:0003824">
    <property type="term" value="F:catalytic activity"/>
    <property type="evidence" value="ECO:0007669"/>
    <property type="project" value="InterPro"/>
</dbReference>